<comment type="caution">
    <text evidence="1">The sequence shown here is derived from an EMBL/GenBank/DDBJ whole genome shotgun (WGS) entry which is preliminary data.</text>
</comment>
<dbReference type="AlphaFoldDB" id="A0AAD6K502"/>
<protein>
    <submittedName>
        <fullName evidence="1">Uncharacterized protein</fullName>
    </submittedName>
</protein>
<keyword evidence="2" id="KW-1185">Reference proteome</keyword>
<proteinExistence type="predicted"/>
<evidence type="ECO:0000313" key="2">
    <source>
        <dbReference type="Proteomes" id="UP001162972"/>
    </source>
</evidence>
<reference evidence="1 2" key="1">
    <citation type="journal article" date="2023" name="Int. J. Mol. Sci.">
        <title>De Novo Assembly and Annotation of 11 Diverse Shrub Willow (Salix) Genomes Reveals Novel Gene Organization in Sex-Linked Regions.</title>
        <authorList>
            <person name="Hyden B."/>
            <person name="Feng K."/>
            <person name="Yates T.B."/>
            <person name="Jawdy S."/>
            <person name="Cereghino C."/>
            <person name="Smart L.B."/>
            <person name="Muchero W."/>
        </authorList>
    </citation>
    <scope>NUCLEOTIDE SEQUENCE [LARGE SCALE GENOMIC DNA]</scope>
    <source>
        <tissue evidence="1">Shoot tip</tissue>
    </source>
</reference>
<sequence length="116" mass="12786">MPVVVAADGEERMRWPEGMGGRELVEAVRGRGCGCRGRGEKRKNEEEAALVETATLRWYSKKKKVGVAEAEQSLSSYRQQHSLHLVLLQILPRVLQVLPALKATAGFTAIARGNCK</sequence>
<organism evidence="1 2">
    <name type="scientific">Salix udensis</name>
    <dbReference type="NCBI Taxonomy" id="889485"/>
    <lineage>
        <taxon>Eukaryota</taxon>
        <taxon>Viridiplantae</taxon>
        <taxon>Streptophyta</taxon>
        <taxon>Embryophyta</taxon>
        <taxon>Tracheophyta</taxon>
        <taxon>Spermatophyta</taxon>
        <taxon>Magnoliopsida</taxon>
        <taxon>eudicotyledons</taxon>
        <taxon>Gunneridae</taxon>
        <taxon>Pentapetalae</taxon>
        <taxon>rosids</taxon>
        <taxon>fabids</taxon>
        <taxon>Malpighiales</taxon>
        <taxon>Salicaceae</taxon>
        <taxon>Saliceae</taxon>
        <taxon>Salix</taxon>
    </lineage>
</organism>
<gene>
    <name evidence="1" type="ORF">OIU84_004737</name>
</gene>
<accession>A0AAD6K502</accession>
<dbReference type="EMBL" id="JAPFFJ010000012">
    <property type="protein sequence ID" value="KAJ6415999.1"/>
    <property type="molecule type" value="Genomic_DNA"/>
</dbReference>
<name>A0AAD6K502_9ROSI</name>
<evidence type="ECO:0000313" key="1">
    <source>
        <dbReference type="EMBL" id="KAJ6415999.1"/>
    </source>
</evidence>
<dbReference type="Proteomes" id="UP001162972">
    <property type="component" value="Chromosome 3"/>
</dbReference>